<evidence type="ECO:0000313" key="1">
    <source>
        <dbReference type="EMBL" id="KTC72553.1"/>
    </source>
</evidence>
<evidence type="ECO:0000313" key="3">
    <source>
        <dbReference type="Proteomes" id="UP000054735"/>
    </source>
</evidence>
<gene>
    <name evidence="1" type="ORF">Lbir_1328</name>
    <name evidence="2" type="ORF">NCTC12437_01916</name>
</gene>
<organism evidence="2 4">
    <name type="scientific">Legionella birminghamensis</name>
    <dbReference type="NCBI Taxonomy" id="28083"/>
    <lineage>
        <taxon>Bacteria</taxon>
        <taxon>Pseudomonadati</taxon>
        <taxon>Pseudomonadota</taxon>
        <taxon>Gammaproteobacteria</taxon>
        <taxon>Legionellales</taxon>
        <taxon>Legionellaceae</taxon>
        <taxon>Legionella</taxon>
    </lineage>
</organism>
<reference evidence="1 3" key="1">
    <citation type="submission" date="2015-11" db="EMBL/GenBank/DDBJ databases">
        <title>Genomic analysis of 38 Legionella species identifies large and diverse effector repertoires.</title>
        <authorList>
            <person name="Burstein D."/>
            <person name="Amaro F."/>
            <person name="Zusman T."/>
            <person name="Lifshitz Z."/>
            <person name="Cohen O."/>
            <person name="Gilbert J.A."/>
            <person name="Pupko T."/>
            <person name="Shuman H.A."/>
            <person name="Segal G."/>
        </authorList>
    </citation>
    <scope>NUCLEOTIDE SEQUENCE [LARGE SCALE GENOMIC DNA]</scope>
    <source>
        <strain evidence="1 3">CDC#1407-AL-14</strain>
    </source>
</reference>
<dbReference type="Proteomes" id="UP000054735">
    <property type="component" value="Unassembled WGS sequence"/>
</dbReference>
<accession>A0A378IA77</accession>
<dbReference type="AlphaFoldDB" id="A0A378IA77"/>
<evidence type="ECO:0000313" key="2">
    <source>
        <dbReference type="EMBL" id="STX32137.1"/>
    </source>
</evidence>
<sequence length="133" mass="15684">MRFTFYKNNISQTNLFYDVSPEERLKNIGQYTVFAIKSQNRHLLSWCLFKLLEQIHFASFSLAGSPIRIVSKDLDKEVLPNNFTVLYLWYLHKLFHLENNLPCDEILKSAMVSINTKNFSDELESLHKILLEL</sequence>
<proteinExistence type="predicted"/>
<evidence type="ECO:0000313" key="4">
    <source>
        <dbReference type="Proteomes" id="UP000255066"/>
    </source>
</evidence>
<dbReference type="Proteomes" id="UP000255066">
    <property type="component" value="Unassembled WGS sequence"/>
</dbReference>
<keyword evidence="3" id="KW-1185">Reference proteome</keyword>
<reference evidence="2 4" key="2">
    <citation type="submission" date="2018-06" db="EMBL/GenBank/DDBJ databases">
        <authorList>
            <consortium name="Pathogen Informatics"/>
            <person name="Doyle S."/>
        </authorList>
    </citation>
    <scope>NUCLEOTIDE SEQUENCE [LARGE SCALE GENOMIC DNA]</scope>
    <source>
        <strain evidence="2 4">NCTC12437</strain>
    </source>
</reference>
<dbReference type="EMBL" id="LNXT01000015">
    <property type="protein sequence ID" value="KTC72553.1"/>
    <property type="molecule type" value="Genomic_DNA"/>
</dbReference>
<dbReference type="STRING" id="28083.Lbir_1328"/>
<dbReference type="EMBL" id="UGNW01000001">
    <property type="protein sequence ID" value="STX32137.1"/>
    <property type="molecule type" value="Genomic_DNA"/>
</dbReference>
<protein>
    <submittedName>
        <fullName evidence="2">Uncharacterized protein</fullName>
    </submittedName>
</protein>
<name>A0A378IA77_9GAMM</name>